<feature type="transmembrane region" description="Helical" evidence="2">
    <location>
        <begin position="47"/>
        <end position="68"/>
    </location>
</feature>
<dbReference type="InterPro" id="IPR021941">
    <property type="entry name" value="DUF3556_TM"/>
</dbReference>
<keyword evidence="2" id="KW-0812">Transmembrane</keyword>
<feature type="transmembrane region" description="Helical" evidence="2">
    <location>
        <begin position="189"/>
        <end position="208"/>
    </location>
</feature>
<evidence type="ECO:0000313" key="4">
    <source>
        <dbReference type="Proteomes" id="UP001205740"/>
    </source>
</evidence>
<keyword evidence="2" id="KW-0472">Membrane</keyword>
<feature type="transmembrane region" description="Helical" evidence="2">
    <location>
        <begin position="88"/>
        <end position="107"/>
    </location>
</feature>
<evidence type="ECO:0000313" key="3">
    <source>
        <dbReference type="EMBL" id="MCP2163094.1"/>
    </source>
</evidence>
<feature type="transmembrane region" description="Helical" evidence="2">
    <location>
        <begin position="149"/>
        <end position="169"/>
    </location>
</feature>
<reference evidence="3 4" key="1">
    <citation type="submission" date="2022-06" db="EMBL/GenBank/DDBJ databases">
        <title>Genomic Encyclopedia of Archaeal and Bacterial Type Strains, Phase II (KMG-II): from individual species to whole genera.</title>
        <authorList>
            <person name="Goeker M."/>
        </authorList>
    </citation>
    <scope>NUCLEOTIDE SEQUENCE [LARGE SCALE GENOMIC DNA]</scope>
    <source>
        <strain evidence="3 4">DSM 45037</strain>
    </source>
</reference>
<keyword evidence="2" id="KW-1133">Transmembrane helix</keyword>
<protein>
    <recommendedName>
        <fullName evidence="5">Transmembrane protein DUF3556</fullName>
    </recommendedName>
</protein>
<evidence type="ECO:0000256" key="2">
    <source>
        <dbReference type="SAM" id="Phobius"/>
    </source>
</evidence>
<accession>A0ABT1H764</accession>
<feature type="compositionally biased region" description="Low complexity" evidence="1">
    <location>
        <begin position="602"/>
        <end position="611"/>
    </location>
</feature>
<dbReference type="Pfam" id="PF12077">
    <property type="entry name" value="DUF3556"/>
    <property type="match status" value="1"/>
</dbReference>
<feature type="region of interest" description="Disordered" evidence="1">
    <location>
        <begin position="600"/>
        <end position="623"/>
    </location>
</feature>
<dbReference type="RefSeq" id="WP_253656664.1">
    <property type="nucleotide sequence ID" value="NZ_BAAAOE010000003.1"/>
</dbReference>
<dbReference type="Proteomes" id="UP001205740">
    <property type="component" value="Unassembled WGS sequence"/>
</dbReference>
<keyword evidence="4" id="KW-1185">Reference proteome</keyword>
<proteinExistence type="predicted"/>
<sequence>MGFKNGAFPPVDVETFLDRPLLERVRTLALHWVDHGFGSPKMIPTTYVVKLLVLYIGLGLTLITLTSGVGMPWQVDRWWNELVVYEKLVFWTMLLETVGVAGSWGPIAGKFKPMTGGALFWARPGTVRMPPWPSKVPLTGGDSRTPLDAVLYLALLATLLIPVVLPGIASPALKQAMPDAVGGIVDPRLAIAPIVLTIVLGLRDKTIFIAARAEQYGPAILLFGVVGLLGDNAIVDLIVGLKLVIFSVWVAAGVSKFGKHFANVVPPMVSNSPCIPTRWLRRKHYRNFPDDIRPSGTAKTVAHLLGTTVEIATPIVLLFTTNTTVALLGAVLMVAFHLFIVSTFPLAVPLEWNLLFAFAAVFLFVGHPAGNGWSVFDATPWFVVACLVVLFFFPVLGNLRPDLVAFTPSMRQYAGNWASALWAFAPGTEDKLDQIVRPTRNQVRQLEAMGYPPAVAEITMQQTIAWRSMHSQGRGLFSLLINHIPDIDTWTVREGEFACNSIIGFNFGDGHLHDVSLIRAIQRRCNFEPGEFIVAWVESQPIHKSTQSYKVIDAALGVIETGTWNVEDAVSAQPWLPDGPIPTNVTWRQDDSTRVRRRVSTPAAPSAAPMPETIPAFISEPRA</sequence>
<evidence type="ECO:0008006" key="5">
    <source>
        <dbReference type="Google" id="ProtNLM"/>
    </source>
</evidence>
<feature type="transmembrane region" description="Helical" evidence="2">
    <location>
        <begin position="352"/>
        <end position="369"/>
    </location>
</feature>
<comment type="caution">
    <text evidence="3">The sequence shown here is derived from an EMBL/GenBank/DDBJ whole genome shotgun (WGS) entry which is preliminary data.</text>
</comment>
<evidence type="ECO:0000256" key="1">
    <source>
        <dbReference type="SAM" id="MobiDB-lite"/>
    </source>
</evidence>
<feature type="transmembrane region" description="Helical" evidence="2">
    <location>
        <begin position="381"/>
        <end position="399"/>
    </location>
</feature>
<dbReference type="EMBL" id="JAMTCG010000012">
    <property type="protein sequence ID" value="MCP2163094.1"/>
    <property type="molecule type" value="Genomic_DNA"/>
</dbReference>
<feature type="transmembrane region" description="Helical" evidence="2">
    <location>
        <begin position="220"/>
        <end position="252"/>
    </location>
</feature>
<gene>
    <name evidence="3" type="ORF">LX12_004307</name>
</gene>
<feature type="transmembrane region" description="Helical" evidence="2">
    <location>
        <begin position="315"/>
        <end position="340"/>
    </location>
</feature>
<organism evidence="3 4">
    <name type="scientific">Williamsia serinedens</name>
    <dbReference type="NCBI Taxonomy" id="391736"/>
    <lineage>
        <taxon>Bacteria</taxon>
        <taxon>Bacillati</taxon>
        <taxon>Actinomycetota</taxon>
        <taxon>Actinomycetes</taxon>
        <taxon>Mycobacteriales</taxon>
        <taxon>Nocardiaceae</taxon>
        <taxon>Williamsia</taxon>
    </lineage>
</organism>
<name>A0ABT1H764_9NOCA</name>